<evidence type="ECO:0000313" key="3">
    <source>
        <dbReference type="EMBL" id="OHA73696.1"/>
    </source>
</evidence>
<dbReference type="Pfam" id="PF04977">
    <property type="entry name" value="DivIC"/>
    <property type="match status" value="1"/>
</dbReference>
<feature type="coiled-coil region" evidence="1">
    <location>
        <begin position="51"/>
        <end position="78"/>
    </location>
</feature>
<comment type="caution">
    <text evidence="3">The sequence shown here is derived from an EMBL/GenBank/DDBJ whole genome shotgun (WGS) entry which is preliminary data.</text>
</comment>
<dbReference type="AlphaFoldDB" id="A0A1G2RLI8"/>
<evidence type="ECO:0000256" key="1">
    <source>
        <dbReference type="SAM" id="Coils"/>
    </source>
</evidence>
<keyword evidence="2" id="KW-0472">Membrane</keyword>
<accession>A0A1G2RLI8</accession>
<dbReference type="Proteomes" id="UP000177081">
    <property type="component" value="Unassembled WGS sequence"/>
</dbReference>
<protein>
    <recommendedName>
        <fullName evidence="5">Cell division protein FtsL</fullName>
    </recommendedName>
</protein>
<organism evidence="3 4">
    <name type="scientific">Candidatus Wildermuthbacteria bacterium RIFCSPLOWO2_01_FULL_48_35</name>
    <dbReference type="NCBI Taxonomy" id="1802463"/>
    <lineage>
        <taxon>Bacteria</taxon>
        <taxon>Candidatus Wildermuthiibacteriota</taxon>
    </lineage>
</organism>
<evidence type="ECO:0000256" key="2">
    <source>
        <dbReference type="SAM" id="Phobius"/>
    </source>
</evidence>
<dbReference type="EMBL" id="MHUI01000042">
    <property type="protein sequence ID" value="OHA73696.1"/>
    <property type="molecule type" value="Genomic_DNA"/>
</dbReference>
<proteinExistence type="predicted"/>
<feature type="transmembrane region" description="Helical" evidence="2">
    <location>
        <begin position="15"/>
        <end position="35"/>
    </location>
</feature>
<keyword evidence="2" id="KW-1133">Transmembrane helix</keyword>
<keyword evidence="2" id="KW-0812">Transmembrane</keyword>
<keyword evidence="1" id="KW-0175">Coiled coil</keyword>
<dbReference type="InterPro" id="IPR007060">
    <property type="entry name" value="FtsL/DivIC"/>
</dbReference>
<reference evidence="3 4" key="1">
    <citation type="journal article" date="2016" name="Nat. Commun.">
        <title>Thousands of microbial genomes shed light on interconnected biogeochemical processes in an aquifer system.</title>
        <authorList>
            <person name="Anantharaman K."/>
            <person name="Brown C.T."/>
            <person name="Hug L.A."/>
            <person name="Sharon I."/>
            <person name="Castelle C.J."/>
            <person name="Probst A.J."/>
            <person name="Thomas B.C."/>
            <person name="Singh A."/>
            <person name="Wilkins M.J."/>
            <person name="Karaoz U."/>
            <person name="Brodie E.L."/>
            <person name="Williams K.H."/>
            <person name="Hubbard S.S."/>
            <person name="Banfield J.F."/>
        </authorList>
    </citation>
    <scope>NUCLEOTIDE SEQUENCE [LARGE SCALE GENOMIC DNA]</scope>
</reference>
<evidence type="ECO:0008006" key="5">
    <source>
        <dbReference type="Google" id="ProtNLM"/>
    </source>
</evidence>
<evidence type="ECO:0000313" key="4">
    <source>
        <dbReference type="Proteomes" id="UP000177081"/>
    </source>
</evidence>
<sequence length="133" mass="15214">MLSRSARFTSRRRQAVFYPALGIMFLLGIAGFLLYSNAHLYKRGTDFAGQAGLLQAEVVKLERQNEELQSRLAKTNTQEYLEKAARERMNLKKPGEEVVAVIAPKEKDDGQKKLEEKSIWRKIWEKIESLAGD</sequence>
<gene>
    <name evidence="3" type="ORF">A3A32_00990</name>
</gene>
<name>A0A1G2RLI8_9BACT</name>